<proteinExistence type="predicted"/>
<reference evidence="2" key="1">
    <citation type="journal article" date="2015" name="Nature">
        <title>Complex archaea that bridge the gap between prokaryotes and eukaryotes.</title>
        <authorList>
            <person name="Spang A."/>
            <person name="Saw J.H."/>
            <person name="Jorgensen S.L."/>
            <person name="Zaremba-Niedzwiedzka K."/>
            <person name="Martijn J."/>
            <person name="Lind A.E."/>
            <person name="van Eijk R."/>
            <person name="Schleper C."/>
            <person name="Guy L."/>
            <person name="Ettema T.J."/>
        </authorList>
    </citation>
    <scope>NUCLEOTIDE SEQUENCE</scope>
</reference>
<dbReference type="Pfam" id="PF11871">
    <property type="entry name" value="DUF3391"/>
    <property type="match status" value="1"/>
</dbReference>
<dbReference type="PROSITE" id="PS51832">
    <property type="entry name" value="HD_GYP"/>
    <property type="match status" value="1"/>
</dbReference>
<dbReference type="SMART" id="SM00471">
    <property type="entry name" value="HDc"/>
    <property type="match status" value="1"/>
</dbReference>
<gene>
    <name evidence="2" type="ORF">LCGC14_0247810</name>
</gene>
<organism evidence="2">
    <name type="scientific">marine sediment metagenome</name>
    <dbReference type="NCBI Taxonomy" id="412755"/>
    <lineage>
        <taxon>unclassified sequences</taxon>
        <taxon>metagenomes</taxon>
        <taxon>ecological metagenomes</taxon>
    </lineage>
</organism>
<evidence type="ECO:0000259" key="1">
    <source>
        <dbReference type="PROSITE" id="PS51832"/>
    </source>
</evidence>
<dbReference type="NCBIfam" id="TIGR00277">
    <property type="entry name" value="HDIG"/>
    <property type="match status" value="1"/>
</dbReference>
<sequence length="413" mass="46467">MFWRKETSKSLQVMKIQSDQIRLGMYVSELDVPWLETPFLFQGFMLEDPDDLMTVRGLCAYVYIDVMKTRIPMSDLQRLPAAKSPIAYPITTDIQTEIRTASKRYGVTFQHVRALLTQIENGEQAGLQAFPELVRGCVESILHNPSALMWLTRIKHRDQYTAEHCMNVGVLAMALGRQLGIGRKHIELLGLCGMLHDVGKMRLDQEILNKPGRLTAEEFDHIKLHVTYGYEELSQDPDMPQEVMKVALQHHERLDGRGYPKGALAGTLDFYTRVVAIVDAYDAITSRRCYSSPRSSAEALKILYEERGTQFDEKLVVKFIECVGLYPAGALVELSSGEVGVVLAVNPEHRLLPKVALIRDAEKRTIPQRVVDLSASRNEEGKPDLRVRSVLVDGSHGIDLEAFTQSNINLSSS</sequence>
<protein>
    <recommendedName>
        <fullName evidence="1">HD-GYP domain-containing protein</fullName>
    </recommendedName>
</protein>
<evidence type="ECO:0000313" key="2">
    <source>
        <dbReference type="EMBL" id="KKN88484.1"/>
    </source>
</evidence>
<dbReference type="InterPro" id="IPR037522">
    <property type="entry name" value="HD_GYP_dom"/>
</dbReference>
<dbReference type="InterPro" id="IPR003607">
    <property type="entry name" value="HD/PDEase_dom"/>
</dbReference>
<dbReference type="CDD" id="cd00077">
    <property type="entry name" value="HDc"/>
    <property type="match status" value="1"/>
</dbReference>
<dbReference type="InterPro" id="IPR006675">
    <property type="entry name" value="HDIG_dom"/>
</dbReference>
<dbReference type="EMBL" id="LAZR01000128">
    <property type="protein sequence ID" value="KKN88484.1"/>
    <property type="molecule type" value="Genomic_DNA"/>
</dbReference>
<comment type="caution">
    <text evidence="2">The sequence shown here is derived from an EMBL/GenBank/DDBJ whole genome shotgun (WGS) entry which is preliminary data.</text>
</comment>
<feature type="domain" description="HD-GYP" evidence="1">
    <location>
        <begin position="139"/>
        <end position="335"/>
    </location>
</feature>
<dbReference type="PANTHER" id="PTHR43155">
    <property type="entry name" value="CYCLIC DI-GMP PHOSPHODIESTERASE PA4108-RELATED"/>
    <property type="match status" value="1"/>
</dbReference>
<name>A0A0F9UA27_9ZZZZ</name>
<dbReference type="Gene3D" id="1.10.3210.10">
    <property type="entry name" value="Hypothetical protein af1432"/>
    <property type="match status" value="1"/>
</dbReference>
<accession>A0A0F9UA27</accession>
<dbReference type="AlphaFoldDB" id="A0A0F9UA27"/>
<dbReference type="SUPFAM" id="SSF109604">
    <property type="entry name" value="HD-domain/PDEase-like"/>
    <property type="match status" value="1"/>
</dbReference>
<dbReference type="PANTHER" id="PTHR43155:SF2">
    <property type="entry name" value="CYCLIC DI-GMP PHOSPHODIESTERASE PA4108"/>
    <property type="match status" value="1"/>
</dbReference>
<dbReference type="InterPro" id="IPR021812">
    <property type="entry name" value="DUF3391"/>
</dbReference>
<dbReference type="Pfam" id="PF13487">
    <property type="entry name" value="HD_5"/>
    <property type="match status" value="1"/>
</dbReference>